<dbReference type="RefSeq" id="WP_345193792.1">
    <property type="nucleotide sequence ID" value="NZ_BAABFL010000061.1"/>
</dbReference>
<comment type="caution">
    <text evidence="1">The sequence shown here is derived from an EMBL/GenBank/DDBJ whole genome shotgun (WGS) entry which is preliminary data.</text>
</comment>
<accession>A0ABP8UX32</accession>
<organism evidence="1 2">
    <name type="scientific">Kistimonas scapharcae</name>
    <dbReference type="NCBI Taxonomy" id="1036133"/>
    <lineage>
        <taxon>Bacteria</taxon>
        <taxon>Pseudomonadati</taxon>
        <taxon>Pseudomonadota</taxon>
        <taxon>Gammaproteobacteria</taxon>
        <taxon>Oceanospirillales</taxon>
        <taxon>Endozoicomonadaceae</taxon>
        <taxon>Kistimonas</taxon>
    </lineage>
</organism>
<gene>
    <name evidence="1" type="ORF">GCM10023116_05610</name>
</gene>
<proteinExistence type="predicted"/>
<name>A0ABP8UX32_9GAMM</name>
<evidence type="ECO:0000313" key="2">
    <source>
        <dbReference type="Proteomes" id="UP001500604"/>
    </source>
</evidence>
<keyword evidence="2" id="KW-1185">Reference proteome</keyword>
<sequence length="119" mass="12361">MSIRNDGLIKTFVADGVLQGRRLVTFGTGRMTMRQANAATDALIGVTTQIGSENHGRVDVIVSGITEVSAGASFTKGTVLTSNSEGKVVAATDPTHRIIGIALEDVETDDYAAVLLAQG</sequence>
<evidence type="ECO:0000313" key="1">
    <source>
        <dbReference type="EMBL" id="GAA4648294.1"/>
    </source>
</evidence>
<protein>
    <submittedName>
        <fullName evidence="1">Uncharacterized protein</fullName>
    </submittedName>
</protein>
<dbReference type="EMBL" id="BAABFL010000061">
    <property type="protein sequence ID" value="GAA4648294.1"/>
    <property type="molecule type" value="Genomic_DNA"/>
</dbReference>
<reference evidence="2" key="1">
    <citation type="journal article" date="2019" name="Int. J. Syst. Evol. Microbiol.">
        <title>The Global Catalogue of Microorganisms (GCM) 10K type strain sequencing project: providing services to taxonomists for standard genome sequencing and annotation.</title>
        <authorList>
            <consortium name="The Broad Institute Genomics Platform"/>
            <consortium name="The Broad Institute Genome Sequencing Center for Infectious Disease"/>
            <person name="Wu L."/>
            <person name="Ma J."/>
        </authorList>
    </citation>
    <scope>NUCLEOTIDE SEQUENCE [LARGE SCALE GENOMIC DNA]</scope>
    <source>
        <strain evidence="2">JCM 17805</strain>
    </source>
</reference>
<dbReference type="Proteomes" id="UP001500604">
    <property type="component" value="Unassembled WGS sequence"/>
</dbReference>
<dbReference type="InterPro" id="IPR011231">
    <property type="entry name" value="Phage_VT1-Sakai_H0018"/>
</dbReference>
<dbReference type="Pfam" id="PF09956">
    <property type="entry name" value="Phage_cement_2"/>
    <property type="match status" value="1"/>
</dbReference>